<evidence type="ECO:0000313" key="1">
    <source>
        <dbReference type="EMBL" id="CAC5408781.1"/>
    </source>
</evidence>
<gene>
    <name evidence="1" type="ORF">MCOR_42147</name>
</gene>
<evidence type="ECO:0000313" key="2">
    <source>
        <dbReference type="Proteomes" id="UP000507470"/>
    </source>
</evidence>
<keyword evidence="2" id="KW-1185">Reference proteome</keyword>
<reference evidence="1 2" key="1">
    <citation type="submission" date="2020-06" db="EMBL/GenBank/DDBJ databases">
        <authorList>
            <person name="Li R."/>
            <person name="Bekaert M."/>
        </authorList>
    </citation>
    <scope>NUCLEOTIDE SEQUENCE [LARGE SCALE GENOMIC DNA]</scope>
    <source>
        <strain evidence="2">wild</strain>
    </source>
</reference>
<protein>
    <submittedName>
        <fullName evidence="1">Uncharacterized protein</fullName>
    </submittedName>
</protein>
<organism evidence="1 2">
    <name type="scientific">Mytilus coruscus</name>
    <name type="common">Sea mussel</name>
    <dbReference type="NCBI Taxonomy" id="42192"/>
    <lineage>
        <taxon>Eukaryota</taxon>
        <taxon>Metazoa</taxon>
        <taxon>Spiralia</taxon>
        <taxon>Lophotrochozoa</taxon>
        <taxon>Mollusca</taxon>
        <taxon>Bivalvia</taxon>
        <taxon>Autobranchia</taxon>
        <taxon>Pteriomorphia</taxon>
        <taxon>Mytilida</taxon>
        <taxon>Mytiloidea</taxon>
        <taxon>Mytilidae</taxon>
        <taxon>Mytilinae</taxon>
        <taxon>Mytilus</taxon>
    </lineage>
</organism>
<dbReference type="EMBL" id="CACVKT020007607">
    <property type="protein sequence ID" value="CAC5408781.1"/>
    <property type="molecule type" value="Genomic_DNA"/>
</dbReference>
<accession>A0A6J8DMP8</accession>
<dbReference type="AlphaFoldDB" id="A0A6J8DMP8"/>
<proteinExistence type="predicted"/>
<name>A0A6J8DMP8_MYTCO</name>
<sequence length="171" mass="19576">MHKNTTQQMIKSALMMELMRNAFVHAELTLKRTVQFLQSWNTNATDKCLIDSLPRPVFETAFNSIHKLLCVLHFCQKYEDLKIENLSNTSLLVSNDSVIHTLETNNQTVLSSFCNLFPKSSNLFVHKDEVSSLREFKDNFRNLTMELLLKLLPISVDASVFKVKGPISLAK</sequence>
<dbReference type="Proteomes" id="UP000507470">
    <property type="component" value="Unassembled WGS sequence"/>
</dbReference>